<feature type="domain" description="DUF7662" evidence="1">
    <location>
        <begin position="10"/>
        <end position="85"/>
    </location>
</feature>
<evidence type="ECO:0000313" key="2">
    <source>
        <dbReference type="EMBL" id="CAB4785275.1"/>
    </source>
</evidence>
<protein>
    <submittedName>
        <fullName evidence="2">Unannotated protein</fullName>
    </submittedName>
</protein>
<reference evidence="2" key="1">
    <citation type="submission" date="2020-05" db="EMBL/GenBank/DDBJ databases">
        <authorList>
            <person name="Chiriac C."/>
            <person name="Salcher M."/>
            <person name="Ghai R."/>
            <person name="Kavagutti S V."/>
        </authorList>
    </citation>
    <scope>NUCLEOTIDE SEQUENCE</scope>
</reference>
<organism evidence="2">
    <name type="scientific">freshwater metagenome</name>
    <dbReference type="NCBI Taxonomy" id="449393"/>
    <lineage>
        <taxon>unclassified sequences</taxon>
        <taxon>metagenomes</taxon>
        <taxon>ecological metagenomes</taxon>
    </lineage>
</organism>
<name>A0A6J6WP40_9ZZZZ</name>
<dbReference type="InterPro" id="IPR056079">
    <property type="entry name" value="DUF7662"/>
</dbReference>
<dbReference type="AlphaFoldDB" id="A0A6J6WP40"/>
<dbReference type="Pfam" id="PF24698">
    <property type="entry name" value="DUF7662"/>
    <property type="match status" value="1"/>
</dbReference>
<sequence length="89" mass="10150">MVQRSQVPKYQPLETYLAARSGTIYNISFDTIERILKAPLPPSARKHQAWWSNEINGSHVHAKAWMTTGFRTENLNIEANTVTFKYIGG</sequence>
<accession>A0A6J6WP40</accession>
<dbReference type="EMBL" id="CAFAAB010000081">
    <property type="protein sequence ID" value="CAB4785275.1"/>
    <property type="molecule type" value="Genomic_DNA"/>
</dbReference>
<proteinExistence type="predicted"/>
<evidence type="ECO:0000259" key="1">
    <source>
        <dbReference type="Pfam" id="PF24698"/>
    </source>
</evidence>
<gene>
    <name evidence="2" type="ORF">UFOPK2958_00797</name>
</gene>